<organism evidence="3 4">
    <name type="scientific">Clostridium haemolyticum NCTC 9693</name>
    <dbReference type="NCBI Taxonomy" id="1443114"/>
    <lineage>
        <taxon>Bacteria</taxon>
        <taxon>Bacillati</taxon>
        <taxon>Bacillota</taxon>
        <taxon>Clostridia</taxon>
        <taxon>Eubacteriales</taxon>
        <taxon>Clostridiaceae</taxon>
        <taxon>Clostridium</taxon>
    </lineage>
</organism>
<sequence length="221" mass="25613">MDSWCKLGDIYFNLVEEEQVNFENEVTDKPVEDGSTITDHIQNKPIILNIKGAIFHRKVLPDWHINELRKIWKDKQVVTYIGMEHWGNVVVTSFRNTYTNTLRNGIEFEMTLQQIQVTKKSYVNINTGGFTIPDIEKLKEQIQDAKQDKKDAKREAKQAIKQAEKDKKKAAEKAAKAKEQEKKKAQTKVKKKTKKGRQAKKAVKNSSKGKKSVLQKIRNRF</sequence>
<feature type="region of interest" description="Disordered" evidence="1">
    <location>
        <begin position="146"/>
        <end position="221"/>
    </location>
</feature>
<evidence type="ECO:0000259" key="2">
    <source>
        <dbReference type="Pfam" id="PF21821"/>
    </source>
</evidence>
<dbReference type="RefSeq" id="WP_039228089.1">
    <property type="nucleotide sequence ID" value="NZ_JENX01000026.1"/>
</dbReference>
<feature type="compositionally biased region" description="Basic and acidic residues" evidence="1">
    <location>
        <begin position="146"/>
        <end position="184"/>
    </location>
</feature>
<feature type="compositionally biased region" description="Basic residues" evidence="1">
    <location>
        <begin position="185"/>
        <end position="221"/>
    </location>
</feature>
<accession>A0ABR4TGX3</accession>
<dbReference type="EMBL" id="JENX01000026">
    <property type="protein sequence ID" value="KEI18248.1"/>
    <property type="molecule type" value="Genomic_DNA"/>
</dbReference>
<dbReference type="InterPro" id="IPR048494">
    <property type="entry name" value="Dit-like_N"/>
</dbReference>
<proteinExistence type="predicted"/>
<evidence type="ECO:0000313" key="3">
    <source>
        <dbReference type="EMBL" id="KEI18248.1"/>
    </source>
</evidence>
<evidence type="ECO:0000313" key="4">
    <source>
        <dbReference type="Proteomes" id="UP000027937"/>
    </source>
</evidence>
<protein>
    <recommendedName>
        <fullName evidence="2">Dit-like phage tail protein N-terminal domain-containing protein</fullName>
    </recommendedName>
</protein>
<feature type="domain" description="Dit-like phage tail protein N-terminal" evidence="2">
    <location>
        <begin position="12"/>
        <end position="125"/>
    </location>
</feature>
<keyword evidence="4" id="KW-1185">Reference proteome</keyword>
<dbReference type="Pfam" id="PF21821">
    <property type="entry name" value="Dit_like"/>
    <property type="match status" value="1"/>
</dbReference>
<reference evidence="3 4" key="1">
    <citation type="submission" date="2014-02" db="EMBL/GenBank/DDBJ databases">
        <title>Plasmidome dynamics in the species complex Clostridium novyi sensu lato converts strains of independent lineages into distinctly different pathogens.</title>
        <authorList>
            <person name="Skarin H."/>
            <person name="Segerman B."/>
        </authorList>
    </citation>
    <scope>NUCLEOTIDE SEQUENCE [LARGE SCALE GENOMIC DNA]</scope>
    <source>
        <strain evidence="3 4">NCTC 9693</strain>
    </source>
</reference>
<comment type="caution">
    <text evidence="3">The sequence shown here is derived from an EMBL/GenBank/DDBJ whole genome shotgun (WGS) entry which is preliminary data.</text>
</comment>
<evidence type="ECO:0000256" key="1">
    <source>
        <dbReference type="SAM" id="MobiDB-lite"/>
    </source>
</evidence>
<dbReference type="Proteomes" id="UP000027937">
    <property type="component" value="Unassembled WGS sequence"/>
</dbReference>
<gene>
    <name evidence="3" type="ORF">Z960_03760</name>
</gene>
<name>A0ABR4TGX3_CLOHA</name>